<evidence type="ECO:0000256" key="1">
    <source>
        <dbReference type="SAM" id="MobiDB-lite"/>
    </source>
</evidence>
<gene>
    <name evidence="2" type="ORF">QN277_006352</name>
</gene>
<dbReference type="Proteomes" id="UP001293593">
    <property type="component" value="Unassembled WGS sequence"/>
</dbReference>
<organism evidence="2 3">
    <name type="scientific">Acacia crassicarpa</name>
    <name type="common">northern wattle</name>
    <dbReference type="NCBI Taxonomy" id="499986"/>
    <lineage>
        <taxon>Eukaryota</taxon>
        <taxon>Viridiplantae</taxon>
        <taxon>Streptophyta</taxon>
        <taxon>Embryophyta</taxon>
        <taxon>Tracheophyta</taxon>
        <taxon>Spermatophyta</taxon>
        <taxon>Magnoliopsida</taxon>
        <taxon>eudicotyledons</taxon>
        <taxon>Gunneridae</taxon>
        <taxon>Pentapetalae</taxon>
        <taxon>rosids</taxon>
        <taxon>fabids</taxon>
        <taxon>Fabales</taxon>
        <taxon>Fabaceae</taxon>
        <taxon>Caesalpinioideae</taxon>
        <taxon>mimosoid clade</taxon>
        <taxon>Acacieae</taxon>
        <taxon>Acacia</taxon>
    </lineage>
</organism>
<accession>A0AAE1ISA0</accession>
<feature type="region of interest" description="Disordered" evidence="1">
    <location>
        <begin position="1"/>
        <end position="30"/>
    </location>
</feature>
<keyword evidence="3" id="KW-1185">Reference proteome</keyword>
<comment type="caution">
    <text evidence="2">The sequence shown here is derived from an EMBL/GenBank/DDBJ whole genome shotgun (WGS) entry which is preliminary data.</text>
</comment>
<evidence type="ECO:0000313" key="3">
    <source>
        <dbReference type="Proteomes" id="UP001293593"/>
    </source>
</evidence>
<sequence>MAYESNNRQRRNHHHHHRRGHHHQLYEWSPSNDYQEYEYEAMEEPEVRRSYYKPRGHGEVGFKSNKEEGFAEVEASSLEETERALDRLRHGAHSKNEDVDQEAETFIHLEHRRMYLTKLRSMRPF</sequence>
<dbReference type="EMBL" id="JAWXYG010000012">
    <property type="protein sequence ID" value="KAK4256656.1"/>
    <property type="molecule type" value="Genomic_DNA"/>
</dbReference>
<feature type="compositionally biased region" description="Basic residues" evidence="1">
    <location>
        <begin position="8"/>
        <end position="23"/>
    </location>
</feature>
<evidence type="ECO:0000313" key="2">
    <source>
        <dbReference type="EMBL" id="KAK4256656.1"/>
    </source>
</evidence>
<reference evidence="2" key="1">
    <citation type="submission" date="2023-10" db="EMBL/GenBank/DDBJ databases">
        <title>Chromosome-level genome of the transformable northern wattle, Acacia crassicarpa.</title>
        <authorList>
            <person name="Massaro I."/>
            <person name="Sinha N.R."/>
            <person name="Poethig S."/>
            <person name="Leichty A.R."/>
        </authorList>
    </citation>
    <scope>NUCLEOTIDE SEQUENCE</scope>
    <source>
        <strain evidence="2">Acra3RX</strain>
        <tissue evidence="2">Leaf</tissue>
    </source>
</reference>
<proteinExistence type="predicted"/>
<name>A0AAE1ISA0_9FABA</name>
<protein>
    <submittedName>
        <fullName evidence="2">Uncharacterized protein</fullName>
    </submittedName>
</protein>
<dbReference type="AlphaFoldDB" id="A0AAE1ISA0"/>